<name>A0A5M3Z758_ASPTE</name>
<keyword evidence="1" id="KW-0378">Hydrolase</keyword>
<organism evidence="3 4">
    <name type="scientific">Aspergillus terreus</name>
    <dbReference type="NCBI Taxonomy" id="33178"/>
    <lineage>
        <taxon>Eukaryota</taxon>
        <taxon>Fungi</taxon>
        <taxon>Dikarya</taxon>
        <taxon>Ascomycota</taxon>
        <taxon>Pezizomycotina</taxon>
        <taxon>Eurotiomycetes</taxon>
        <taxon>Eurotiomycetidae</taxon>
        <taxon>Eurotiales</taxon>
        <taxon>Aspergillaceae</taxon>
        <taxon>Aspergillus</taxon>
        <taxon>Aspergillus subgen. Circumdati</taxon>
    </lineage>
</organism>
<sequence>MRFLCLHGIGSSAQVFETQLSALTAGLGSRYKFVFVQGDIPSEAGPGVEGVVDGPYYSFFSLPTPDQLHAAFEVIDQALDTEGPFDGIMGFSQGASLAASYLLSKSNPEPPVKCAVFFCASMPFDVGSSCFRPLDDGSFQDEVTGEDVSGEIQATIPELLDLDKYPGQQGQRFLRRYESGGSTELCLPTVHVYSSQDPYYAQSQGLARMCQSFDREEVVHKGGHTIPWYEKVTVEIIECIRRMVHAADLG</sequence>
<dbReference type="InterPro" id="IPR029058">
    <property type="entry name" value="AB_hydrolase_fold"/>
</dbReference>
<dbReference type="PANTHER" id="PTHR48070:SF6">
    <property type="entry name" value="ESTERASE OVCA2"/>
    <property type="match status" value="1"/>
</dbReference>
<dbReference type="Pfam" id="PF03959">
    <property type="entry name" value="FSH1"/>
    <property type="match status" value="1"/>
</dbReference>
<dbReference type="GO" id="GO:0005634">
    <property type="term" value="C:nucleus"/>
    <property type="evidence" value="ECO:0007669"/>
    <property type="project" value="TreeGrafter"/>
</dbReference>
<evidence type="ECO:0000259" key="2">
    <source>
        <dbReference type="Pfam" id="PF03959"/>
    </source>
</evidence>
<dbReference type="InterPro" id="IPR050593">
    <property type="entry name" value="LovG"/>
</dbReference>
<protein>
    <recommendedName>
        <fullName evidence="2">Serine hydrolase domain-containing protein</fullName>
    </recommendedName>
</protein>
<evidence type="ECO:0000313" key="3">
    <source>
        <dbReference type="EMBL" id="GFF21330.1"/>
    </source>
</evidence>
<reference evidence="3 4" key="1">
    <citation type="submission" date="2020-01" db="EMBL/GenBank/DDBJ databases">
        <title>Aspergillus terreus IFO 6365 whole genome shotgun sequence.</title>
        <authorList>
            <person name="Kanamasa S."/>
            <person name="Takahashi H."/>
        </authorList>
    </citation>
    <scope>NUCLEOTIDE SEQUENCE [LARGE SCALE GENOMIC DNA]</scope>
    <source>
        <strain evidence="3 4">IFO 6365</strain>
    </source>
</reference>
<accession>A0A5M3Z758</accession>
<comment type="caution">
    <text evidence="3">The sequence shown here is derived from an EMBL/GenBank/DDBJ whole genome shotgun (WGS) entry which is preliminary data.</text>
</comment>
<dbReference type="GO" id="GO:0005737">
    <property type="term" value="C:cytoplasm"/>
    <property type="evidence" value="ECO:0007669"/>
    <property type="project" value="TreeGrafter"/>
</dbReference>
<dbReference type="OrthoDB" id="414698at2759"/>
<dbReference type="VEuPathDB" id="FungiDB:ATEG_07281"/>
<dbReference type="GO" id="GO:0019748">
    <property type="term" value="P:secondary metabolic process"/>
    <property type="evidence" value="ECO:0007669"/>
    <property type="project" value="TreeGrafter"/>
</dbReference>
<dbReference type="SUPFAM" id="SSF53474">
    <property type="entry name" value="alpha/beta-Hydrolases"/>
    <property type="match status" value="1"/>
</dbReference>
<gene>
    <name evidence="3" type="ORF">ATEIFO6365_0014026200</name>
</gene>
<evidence type="ECO:0000313" key="4">
    <source>
        <dbReference type="Proteomes" id="UP000452235"/>
    </source>
</evidence>
<dbReference type="AlphaFoldDB" id="A0A5M3Z758"/>
<proteinExistence type="predicted"/>
<dbReference type="GO" id="GO:0016787">
    <property type="term" value="F:hydrolase activity"/>
    <property type="evidence" value="ECO:0007669"/>
    <property type="project" value="UniProtKB-KW"/>
</dbReference>
<dbReference type="Proteomes" id="UP000452235">
    <property type="component" value="Unassembled WGS sequence"/>
</dbReference>
<evidence type="ECO:0000256" key="1">
    <source>
        <dbReference type="ARBA" id="ARBA00022801"/>
    </source>
</evidence>
<dbReference type="EMBL" id="BLJY01000014">
    <property type="protein sequence ID" value="GFF21330.1"/>
    <property type="molecule type" value="Genomic_DNA"/>
</dbReference>
<keyword evidence="4" id="KW-1185">Reference proteome</keyword>
<feature type="domain" description="Serine hydrolase" evidence="2">
    <location>
        <begin position="2"/>
        <end position="232"/>
    </location>
</feature>
<dbReference type="InterPro" id="IPR005645">
    <property type="entry name" value="FSH-like_dom"/>
</dbReference>
<dbReference type="PANTHER" id="PTHR48070">
    <property type="entry name" value="ESTERASE OVCA2"/>
    <property type="match status" value="1"/>
</dbReference>
<dbReference type="Gene3D" id="3.40.50.1820">
    <property type="entry name" value="alpha/beta hydrolase"/>
    <property type="match status" value="1"/>
</dbReference>